<accession>A0AAQ3UFH0</accession>
<gene>
    <name evidence="2" type="ORF">U9M48_037715</name>
</gene>
<evidence type="ECO:0000256" key="1">
    <source>
        <dbReference type="SAM" id="MobiDB-lite"/>
    </source>
</evidence>
<evidence type="ECO:0000313" key="3">
    <source>
        <dbReference type="Proteomes" id="UP001341281"/>
    </source>
</evidence>
<sequence>MEKLTRSLIQNSEPEHQEDDPEDPEYLPEENTDEQDSGDDEPDNIVTRDGGYEDRGRSYAQGCPWRGLLRRCYSDRDVCSVCLITGLRAEVSPRYGM</sequence>
<dbReference type="EMBL" id="CP144752">
    <property type="protein sequence ID" value="WVZ91563.1"/>
    <property type="molecule type" value="Genomic_DNA"/>
</dbReference>
<feature type="region of interest" description="Disordered" evidence="1">
    <location>
        <begin position="1"/>
        <end position="58"/>
    </location>
</feature>
<evidence type="ECO:0000313" key="2">
    <source>
        <dbReference type="EMBL" id="WVZ91563.1"/>
    </source>
</evidence>
<protein>
    <submittedName>
        <fullName evidence="2">Uncharacterized protein</fullName>
    </submittedName>
</protein>
<dbReference type="Proteomes" id="UP001341281">
    <property type="component" value="Chromosome 08"/>
</dbReference>
<keyword evidence="3" id="KW-1185">Reference proteome</keyword>
<proteinExistence type="predicted"/>
<feature type="compositionally biased region" description="Acidic residues" evidence="1">
    <location>
        <begin position="16"/>
        <end position="43"/>
    </location>
</feature>
<organism evidence="2 3">
    <name type="scientific">Paspalum notatum var. saurae</name>
    <dbReference type="NCBI Taxonomy" id="547442"/>
    <lineage>
        <taxon>Eukaryota</taxon>
        <taxon>Viridiplantae</taxon>
        <taxon>Streptophyta</taxon>
        <taxon>Embryophyta</taxon>
        <taxon>Tracheophyta</taxon>
        <taxon>Spermatophyta</taxon>
        <taxon>Magnoliopsida</taxon>
        <taxon>Liliopsida</taxon>
        <taxon>Poales</taxon>
        <taxon>Poaceae</taxon>
        <taxon>PACMAD clade</taxon>
        <taxon>Panicoideae</taxon>
        <taxon>Andropogonodae</taxon>
        <taxon>Paspaleae</taxon>
        <taxon>Paspalinae</taxon>
        <taxon>Paspalum</taxon>
    </lineage>
</organism>
<name>A0AAQ3UFH0_PASNO</name>
<reference evidence="2 3" key="1">
    <citation type="submission" date="2024-02" db="EMBL/GenBank/DDBJ databases">
        <title>High-quality chromosome-scale genome assembly of Pensacola bahiagrass (Paspalum notatum Flugge var. saurae).</title>
        <authorList>
            <person name="Vega J.M."/>
            <person name="Podio M."/>
            <person name="Orjuela J."/>
            <person name="Siena L.A."/>
            <person name="Pessino S.C."/>
            <person name="Combes M.C."/>
            <person name="Mariac C."/>
            <person name="Albertini E."/>
            <person name="Pupilli F."/>
            <person name="Ortiz J.P.A."/>
            <person name="Leblanc O."/>
        </authorList>
    </citation>
    <scope>NUCLEOTIDE SEQUENCE [LARGE SCALE GENOMIC DNA]</scope>
    <source>
        <strain evidence="2">R1</strain>
        <tissue evidence="2">Leaf</tissue>
    </source>
</reference>
<dbReference type="AlphaFoldDB" id="A0AAQ3UFH0"/>